<dbReference type="Proteomes" id="UP000184052">
    <property type="component" value="Unassembled WGS sequence"/>
</dbReference>
<dbReference type="InterPro" id="IPR018163">
    <property type="entry name" value="Thr/Ala-tRNA-synth_IIc_edit"/>
</dbReference>
<dbReference type="InterPro" id="IPR003156">
    <property type="entry name" value="DHHA1_dom"/>
</dbReference>
<dbReference type="GO" id="GO:0002161">
    <property type="term" value="F:aminoacyl-tRNA deacylase activity"/>
    <property type="evidence" value="ECO:0007669"/>
    <property type="project" value="UniProtKB-ARBA"/>
</dbReference>
<dbReference type="Pfam" id="PF07973">
    <property type="entry name" value="tRNA_SAD"/>
    <property type="match status" value="1"/>
</dbReference>
<keyword evidence="8" id="KW-1185">Reference proteome</keyword>
<dbReference type="GO" id="GO:0005524">
    <property type="term" value="F:ATP binding"/>
    <property type="evidence" value="ECO:0007669"/>
    <property type="project" value="InterPro"/>
</dbReference>
<dbReference type="EMBL" id="FQZL01000012">
    <property type="protein sequence ID" value="SHJ15833.1"/>
    <property type="molecule type" value="Genomic_DNA"/>
</dbReference>
<dbReference type="InterPro" id="IPR018165">
    <property type="entry name" value="Ala-tRNA-synth_IIc_core"/>
</dbReference>
<feature type="coiled-coil region" evidence="5">
    <location>
        <begin position="252"/>
        <end position="286"/>
    </location>
</feature>
<reference evidence="7 8" key="1">
    <citation type="submission" date="2016-11" db="EMBL/GenBank/DDBJ databases">
        <authorList>
            <person name="Jaros S."/>
            <person name="Januszkiewicz K."/>
            <person name="Wedrychowicz H."/>
        </authorList>
    </citation>
    <scope>NUCLEOTIDE SEQUENCE [LARGE SCALE GENOMIC DNA]</scope>
    <source>
        <strain evidence="7 8">DSM 17477</strain>
    </source>
</reference>
<comment type="cofactor">
    <cofactor evidence="1">
        <name>Zn(2+)</name>
        <dbReference type="ChEBI" id="CHEBI:29105"/>
    </cofactor>
</comment>
<dbReference type="SUPFAM" id="SSF55186">
    <property type="entry name" value="ThrRS/AlaRS common domain"/>
    <property type="match status" value="1"/>
</dbReference>
<proteinExistence type="predicted"/>
<sequence>MTKRLFEENVYLKETNCRIIGKSEVEGKKLVELDGTIFFPEGGGQPSDTGTIGEANVLYVFEKGERIYHQVDVFPEGEVVKCILDWKKRLDHMQQHCGEHILSGVMLKEYGFHNKGFHMGEDYITIDIDAKSVTDEMIKNIELKCNEAIYENRNIEIITVDSVEKARDYPIRKMPDIDEDIKIVNIVDTDCVACCGTHPSKTGEVGLVKILRTQKYKGMTRIFFKCGMRAFEDFQREHEIISTLNRKYSSDLDTLIDRNDKETMKMDEMKNDLKSLRKQLSKYDAKTLMEEAEGEKISKLFEYKTAEELDNIVSELADMGSFEIILSSGKDKRIVYANNTDNGNSCGKIFKENIKDYNGRGGGKNERAQGSFADKEDLIKFHNFLKTL</sequence>
<evidence type="ECO:0000259" key="6">
    <source>
        <dbReference type="PROSITE" id="PS50860"/>
    </source>
</evidence>
<dbReference type="GO" id="GO:0003676">
    <property type="term" value="F:nucleic acid binding"/>
    <property type="evidence" value="ECO:0007669"/>
    <property type="project" value="InterPro"/>
</dbReference>
<comment type="subcellular location">
    <subcellularLocation>
        <location evidence="2">Cytoplasm</location>
    </subcellularLocation>
</comment>
<dbReference type="InterPro" id="IPR009000">
    <property type="entry name" value="Transl_B-barrel_sf"/>
</dbReference>
<dbReference type="Gene3D" id="3.10.310.40">
    <property type="match status" value="1"/>
</dbReference>
<dbReference type="PROSITE" id="PS50860">
    <property type="entry name" value="AA_TRNA_LIGASE_II_ALA"/>
    <property type="match status" value="1"/>
</dbReference>
<protein>
    <submittedName>
        <fullName evidence="7">Alanyl-tRNA synthetase</fullName>
    </submittedName>
</protein>
<gene>
    <name evidence="7" type="ORF">SAMN02745751_01876</name>
</gene>
<keyword evidence="5" id="KW-0175">Coiled coil</keyword>
<evidence type="ECO:0000313" key="7">
    <source>
        <dbReference type="EMBL" id="SHJ15833.1"/>
    </source>
</evidence>
<dbReference type="GO" id="GO:0006419">
    <property type="term" value="P:alanyl-tRNA aminoacylation"/>
    <property type="evidence" value="ECO:0007669"/>
    <property type="project" value="InterPro"/>
</dbReference>
<dbReference type="GO" id="GO:0046872">
    <property type="term" value="F:metal ion binding"/>
    <property type="evidence" value="ECO:0007669"/>
    <property type="project" value="UniProtKB-KW"/>
</dbReference>
<keyword evidence="4" id="KW-0862">Zinc</keyword>
<dbReference type="PANTHER" id="PTHR43462:SF1">
    <property type="entry name" value="ALANYL-TRNA EDITING PROTEIN AARSD1"/>
    <property type="match status" value="1"/>
</dbReference>
<accession>A0A1M6H0S7</accession>
<dbReference type="InterPro" id="IPR012947">
    <property type="entry name" value="tRNA_SAD"/>
</dbReference>
<feature type="domain" description="Alanyl-transfer RNA synthetases family profile" evidence="6">
    <location>
        <begin position="1"/>
        <end position="236"/>
    </location>
</feature>
<name>A0A1M6H0S7_9FIRM</name>
<evidence type="ECO:0000313" key="8">
    <source>
        <dbReference type="Proteomes" id="UP000184052"/>
    </source>
</evidence>
<evidence type="ECO:0000256" key="2">
    <source>
        <dbReference type="ARBA" id="ARBA00004496"/>
    </source>
</evidence>
<dbReference type="SUPFAM" id="SSF50447">
    <property type="entry name" value="Translation proteins"/>
    <property type="match status" value="1"/>
</dbReference>
<evidence type="ECO:0000256" key="1">
    <source>
        <dbReference type="ARBA" id="ARBA00001947"/>
    </source>
</evidence>
<evidence type="ECO:0000256" key="5">
    <source>
        <dbReference type="SAM" id="Coils"/>
    </source>
</evidence>
<dbReference type="SMART" id="SM00863">
    <property type="entry name" value="tRNA_SAD"/>
    <property type="match status" value="1"/>
</dbReference>
<dbReference type="PANTHER" id="PTHR43462">
    <property type="entry name" value="ALANYL-TRNA EDITING PROTEIN"/>
    <property type="match status" value="1"/>
</dbReference>
<dbReference type="STRING" id="1121476.SAMN02745751_01876"/>
<keyword evidence="7" id="KW-0030">Aminoacyl-tRNA synthetase</keyword>
<dbReference type="GO" id="GO:0005737">
    <property type="term" value="C:cytoplasm"/>
    <property type="evidence" value="ECO:0007669"/>
    <property type="project" value="UniProtKB-SubCell"/>
</dbReference>
<dbReference type="GO" id="GO:0004813">
    <property type="term" value="F:alanine-tRNA ligase activity"/>
    <property type="evidence" value="ECO:0007669"/>
    <property type="project" value="InterPro"/>
</dbReference>
<dbReference type="Gene3D" id="2.40.30.130">
    <property type="match status" value="1"/>
</dbReference>
<dbReference type="OrthoDB" id="9812949at2"/>
<dbReference type="RefSeq" id="WP_073049325.1">
    <property type="nucleotide sequence ID" value="NZ_FQZL01000012.1"/>
</dbReference>
<evidence type="ECO:0000256" key="4">
    <source>
        <dbReference type="ARBA" id="ARBA00022833"/>
    </source>
</evidence>
<dbReference type="AlphaFoldDB" id="A0A1M6H0S7"/>
<keyword evidence="3" id="KW-0479">Metal-binding</keyword>
<evidence type="ECO:0000256" key="3">
    <source>
        <dbReference type="ARBA" id="ARBA00022723"/>
    </source>
</evidence>
<dbReference type="Gene3D" id="3.30.980.10">
    <property type="entry name" value="Threonyl-trna Synthetase, Chain A, domain 2"/>
    <property type="match status" value="1"/>
</dbReference>
<dbReference type="Pfam" id="PF02272">
    <property type="entry name" value="DHHA1"/>
    <property type="match status" value="1"/>
</dbReference>
<organism evidence="7 8">
    <name type="scientific">Dethiosulfatibacter aminovorans DSM 17477</name>
    <dbReference type="NCBI Taxonomy" id="1121476"/>
    <lineage>
        <taxon>Bacteria</taxon>
        <taxon>Bacillati</taxon>
        <taxon>Bacillota</taxon>
        <taxon>Tissierellia</taxon>
        <taxon>Dethiosulfatibacter</taxon>
    </lineage>
</organism>
<dbReference type="InterPro" id="IPR051335">
    <property type="entry name" value="Alanyl-tRNA_Editing_Enzymes"/>
</dbReference>
<keyword evidence="7" id="KW-0436">Ligase</keyword>